<evidence type="ECO:0000256" key="3">
    <source>
        <dbReference type="ARBA" id="ARBA00016182"/>
    </source>
</evidence>
<dbReference type="PANTHER" id="PTHR12066:SF0">
    <property type="entry name" value="TELOMERASE REVERSE TRANSCRIPTASE"/>
    <property type="match status" value="1"/>
</dbReference>
<dbReference type="GO" id="GO:0046872">
    <property type="term" value="F:metal ion binding"/>
    <property type="evidence" value="ECO:0007669"/>
    <property type="project" value="UniProtKB-KW"/>
</dbReference>
<keyword evidence="6 13" id="KW-0548">Nucleotidyltransferase</keyword>
<keyword evidence="5 13" id="KW-0808">Transferase</keyword>
<dbReference type="Gene3D" id="1.10.132.70">
    <property type="match status" value="1"/>
</dbReference>
<proteinExistence type="inferred from homology"/>
<evidence type="ECO:0000313" key="16">
    <source>
        <dbReference type="EMBL" id="KAL1213035.1"/>
    </source>
</evidence>
<feature type="region of interest" description="Disordered" evidence="14">
    <location>
        <begin position="413"/>
        <end position="439"/>
    </location>
</feature>
<evidence type="ECO:0000256" key="9">
    <source>
        <dbReference type="ARBA" id="ARBA00022895"/>
    </source>
</evidence>
<dbReference type="InterPro" id="IPR000477">
    <property type="entry name" value="RT_dom"/>
</dbReference>
<dbReference type="InterPro" id="IPR021891">
    <property type="entry name" value="Telomerase_RBD"/>
</dbReference>
<keyword evidence="8 13" id="KW-0460">Magnesium</keyword>
<keyword evidence="4 13" id="KW-0158">Chromosome</keyword>
<name>A0ABD1B223_CARAN</name>
<evidence type="ECO:0000256" key="10">
    <source>
        <dbReference type="ARBA" id="ARBA00022918"/>
    </source>
</evidence>
<evidence type="ECO:0000256" key="2">
    <source>
        <dbReference type="ARBA" id="ARBA00012493"/>
    </source>
</evidence>
<dbReference type="GO" id="GO:0005634">
    <property type="term" value="C:nucleus"/>
    <property type="evidence" value="ECO:0007669"/>
    <property type="project" value="UniProtKB-SubCell"/>
</dbReference>
<dbReference type="InterPro" id="IPR049139">
    <property type="entry name" value="TERT_C"/>
</dbReference>
<dbReference type="InterPro" id="IPR003545">
    <property type="entry name" value="Telomerase_RT"/>
</dbReference>
<comment type="caution">
    <text evidence="16">The sequence shown here is derived from an EMBL/GenBank/DDBJ whole genome shotgun (WGS) entry which is preliminary data.</text>
</comment>
<evidence type="ECO:0000313" key="17">
    <source>
        <dbReference type="Proteomes" id="UP001558713"/>
    </source>
</evidence>
<evidence type="ECO:0000256" key="1">
    <source>
        <dbReference type="ARBA" id="ARBA00008001"/>
    </source>
</evidence>
<dbReference type="PRINTS" id="PR01365">
    <property type="entry name" value="TELOMERASERT"/>
</dbReference>
<evidence type="ECO:0000256" key="5">
    <source>
        <dbReference type="ARBA" id="ARBA00022679"/>
    </source>
</evidence>
<feature type="domain" description="Reverse transcriptase" evidence="15">
    <location>
        <begin position="597"/>
        <end position="931"/>
    </location>
</feature>
<dbReference type="EMBL" id="JBANAX010000353">
    <property type="protein sequence ID" value="KAL1213035.1"/>
    <property type="molecule type" value="Genomic_DNA"/>
</dbReference>
<keyword evidence="11 13" id="KW-0539">Nucleus</keyword>
<dbReference type="Gene3D" id="3.30.70.2630">
    <property type="match status" value="1"/>
</dbReference>
<dbReference type="FunFam" id="3.30.70.2630:FF:000002">
    <property type="entry name" value="Telomerase reverse transcriptase"/>
    <property type="match status" value="1"/>
</dbReference>
<evidence type="ECO:0000256" key="7">
    <source>
        <dbReference type="ARBA" id="ARBA00022723"/>
    </source>
</evidence>
<dbReference type="PANTHER" id="PTHR12066">
    <property type="entry name" value="TELOMERASE REVERSE TRANSCRIPTASE"/>
    <property type="match status" value="1"/>
</dbReference>
<evidence type="ECO:0000256" key="13">
    <source>
        <dbReference type="RuleBase" id="RU365061"/>
    </source>
</evidence>
<protein>
    <recommendedName>
        <fullName evidence="3 13">Telomerase reverse transcriptase</fullName>
        <ecNumber evidence="2 13">2.7.7.49</ecNumber>
    </recommendedName>
    <alternativeName>
        <fullName evidence="13">Telomerase catalytic subunit</fullName>
    </alternativeName>
</protein>
<keyword evidence="17" id="KW-1185">Reference proteome</keyword>
<keyword evidence="10 13" id="KW-0695">RNA-directed DNA polymerase</keyword>
<dbReference type="CDD" id="cd01648">
    <property type="entry name" value="TERT"/>
    <property type="match status" value="1"/>
</dbReference>
<dbReference type="Pfam" id="PF21399">
    <property type="entry name" value="TERT_C"/>
    <property type="match status" value="1"/>
</dbReference>
<dbReference type="EC" id="2.7.7.49" evidence="2 13"/>
<evidence type="ECO:0000256" key="11">
    <source>
        <dbReference type="ARBA" id="ARBA00023242"/>
    </source>
</evidence>
<dbReference type="Proteomes" id="UP001558713">
    <property type="component" value="Unassembled WGS sequence"/>
</dbReference>
<evidence type="ECO:0000256" key="12">
    <source>
        <dbReference type="ARBA" id="ARBA00048173"/>
    </source>
</evidence>
<evidence type="ECO:0000256" key="4">
    <source>
        <dbReference type="ARBA" id="ARBA00022454"/>
    </source>
</evidence>
<dbReference type="Pfam" id="PF00078">
    <property type="entry name" value="RVT_1"/>
    <property type="match status" value="1"/>
</dbReference>
<dbReference type="PROSITE" id="PS50878">
    <property type="entry name" value="RT_POL"/>
    <property type="match status" value="1"/>
</dbReference>
<dbReference type="GO" id="GO:0000781">
    <property type="term" value="C:chromosome, telomeric region"/>
    <property type="evidence" value="ECO:0007669"/>
    <property type="project" value="UniProtKB-SubCell"/>
</dbReference>
<feature type="region of interest" description="Disordered" evidence="14">
    <location>
        <begin position="192"/>
        <end position="212"/>
    </location>
</feature>
<dbReference type="SMART" id="SM00975">
    <property type="entry name" value="Telomerase_RBD"/>
    <property type="match status" value="1"/>
</dbReference>
<comment type="function">
    <text evidence="13">Telomerase is a ribonucleoprotein enzyme essential for the replication of chromosome termini in most eukaryotes. It elongates telomeres. It is a reverse transcriptase that adds simple sequence repeats to chromosome ends by copying a template sequence within the RNA component of the enzyme.</text>
</comment>
<dbReference type="InterPro" id="IPR043502">
    <property type="entry name" value="DNA/RNA_pol_sf"/>
</dbReference>
<keyword evidence="7 13" id="KW-0479">Metal-binding</keyword>
<dbReference type="SUPFAM" id="SSF56672">
    <property type="entry name" value="DNA/RNA polymerases"/>
    <property type="match status" value="1"/>
</dbReference>
<dbReference type="Gene3D" id="1.10.357.90">
    <property type="match status" value="1"/>
</dbReference>
<evidence type="ECO:0000259" key="15">
    <source>
        <dbReference type="PROSITE" id="PS50878"/>
    </source>
</evidence>
<comment type="subcellular location">
    <subcellularLocation>
        <location evidence="13">Nucleus</location>
    </subcellularLocation>
    <subcellularLocation>
        <location evidence="13">Chromosome</location>
        <location evidence="13">Telomere</location>
    </subcellularLocation>
</comment>
<keyword evidence="9 13" id="KW-0779">Telomere</keyword>
<feature type="compositionally biased region" description="Basic and acidic residues" evidence="14">
    <location>
        <begin position="422"/>
        <end position="439"/>
    </location>
</feature>
<dbReference type="AlphaFoldDB" id="A0ABD1B223"/>
<evidence type="ECO:0000256" key="14">
    <source>
        <dbReference type="SAM" id="MobiDB-lite"/>
    </source>
</evidence>
<gene>
    <name evidence="16" type="ORF">V5N11_001040</name>
</gene>
<sequence>MPRKPRRTVPEILWRLFGERARNLKDAIIDLIAGRNIQPEQCRCRGQGCLGCSRDKSSFLLRSDDPIHYRKLLHGCFVVIHEQSPPLLDFSPTSWWSQREIVERIIEMMQSECDCQNVICARYDKYAQSSPILELLTSSSWEFLLNRVGHDLMVYLLKQTSIFLPLLGNKHQQVSGPPLCINQKETLSFHENKRKRDDSVQPSKKRQRFSSAVNDCPKVSTVAVTSIVGEDVGQQREKKPSKRSRLYLKRRRKQRKVNFQNFDYDAPCITSCTNGKGSTENDADERNLQMDVNGSLTYFAKQAKQNKGNKHFEFGNSETISVIPPNHILKTLRPNCSDSKFLMNHIFGEVNAWSMAPSHGKGSCPSGSICLYHSLLKFLKSLIGKTKSSHLKTLLDKHCPVVLLQEDASKSANATSQSSWRETSDKLPHGSSSEKGKTKCPSVEKTKLYCTKDQVVSFIWAVCRYIVPESLLGTTHQMRVLRSNISWFVSRRRNEKCTVNQFMHKVKPSDFPFFARKQLCCMVKGHELQNESIRSTQQMLCMKWISWLFVEIVSKLAFCNFYATESQEGRLNINYYRKCSWERLISKDIIKNLDGYVQVDNAEAENRRKMVGFRMLPKANGVRMVLDFSSSSRSQSLRDTHAVLKDIQLKEPDVLGSSVFDHDDFYRNLAPYLIHLRSQFGKLPPLFFVVADVFKAFDSINQDKLLQVIQCFLKDEYFLNKCRFVRCGKRFSWINNILVSSDKTASFSRFTTTVPYNALQSIMVDQGENHLVRKKDLMRWIKNMLKNNMLQLDKRLYVQIAGIPQGHRLSSLLCCFYYGHLERTLIYPFLKKVSRDDVSAQECNREKELITPTSYKLLRFIDDYLFVSTSKDQATSFYHRLKQGFKDYNCFMNEKKFCINFEDEEESRCSSKRMYVGDNGVPFVRWTGLLINSRTFQVQVDYTRYLSGSINSTFSVAWQNKPVRNLRQKICNFLVPKCHPVLFDSNINSGEIVRLNIYQIFLVAAMKFHCYLYELSRFWKLHPLTLFKFITRSTKYMFRLINRRMHRINTGSSFRPVLQLYKEEVIWLGLHAYIQVLKKKNSRYRTLLIYLKSALSKHNLSQNLSPEMEYAIDRSNSSSLWKLRY</sequence>
<dbReference type="GO" id="GO:0003720">
    <property type="term" value="F:telomerase activity"/>
    <property type="evidence" value="ECO:0007669"/>
    <property type="project" value="UniProtKB-ARBA"/>
</dbReference>
<comment type="similarity">
    <text evidence="1 13">Belongs to the reverse transcriptase family. Telomerase subfamily.</text>
</comment>
<dbReference type="Pfam" id="PF12009">
    <property type="entry name" value="Telomerase_RBD"/>
    <property type="match status" value="1"/>
</dbReference>
<organism evidence="16 17">
    <name type="scientific">Cardamine amara subsp. amara</name>
    <dbReference type="NCBI Taxonomy" id="228776"/>
    <lineage>
        <taxon>Eukaryota</taxon>
        <taxon>Viridiplantae</taxon>
        <taxon>Streptophyta</taxon>
        <taxon>Embryophyta</taxon>
        <taxon>Tracheophyta</taxon>
        <taxon>Spermatophyta</taxon>
        <taxon>Magnoliopsida</taxon>
        <taxon>eudicotyledons</taxon>
        <taxon>Gunneridae</taxon>
        <taxon>Pentapetalae</taxon>
        <taxon>rosids</taxon>
        <taxon>malvids</taxon>
        <taxon>Brassicales</taxon>
        <taxon>Brassicaceae</taxon>
        <taxon>Cardamineae</taxon>
        <taxon>Cardamine</taxon>
    </lineage>
</organism>
<evidence type="ECO:0000256" key="8">
    <source>
        <dbReference type="ARBA" id="ARBA00022842"/>
    </source>
</evidence>
<accession>A0ABD1B223</accession>
<reference evidence="16 17" key="1">
    <citation type="submission" date="2024-04" db="EMBL/GenBank/DDBJ databases">
        <title>Genome assembly C_amara_ONT_v2.</title>
        <authorList>
            <person name="Yant L."/>
            <person name="Moore C."/>
            <person name="Slenker M."/>
        </authorList>
    </citation>
    <scope>NUCLEOTIDE SEQUENCE [LARGE SCALE GENOMIC DNA]</scope>
    <source>
        <tissue evidence="16">Leaf</tissue>
    </source>
</reference>
<evidence type="ECO:0000256" key="6">
    <source>
        <dbReference type="ARBA" id="ARBA00022695"/>
    </source>
</evidence>
<comment type="catalytic activity">
    <reaction evidence="12 13">
        <text>DNA(n) + a 2'-deoxyribonucleoside 5'-triphosphate = DNA(n+1) + diphosphate</text>
        <dbReference type="Rhea" id="RHEA:22508"/>
        <dbReference type="Rhea" id="RHEA-COMP:17339"/>
        <dbReference type="Rhea" id="RHEA-COMP:17340"/>
        <dbReference type="ChEBI" id="CHEBI:33019"/>
        <dbReference type="ChEBI" id="CHEBI:61560"/>
        <dbReference type="ChEBI" id="CHEBI:173112"/>
        <dbReference type="EC" id="2.7.7.49"/>
    </reaction>
</comment>